<evidence type="ECO:0000313" key="1">
    <source>
        <dbReference type="EMBL" id="MDO6575177.1"/>
    </source>
</evidence>
<dbReference type="RefSeq" id="WP_303522134.1">
    <property type="nucleotide sequence ID" value="NZ_JAUOQO010000311.1"/>
</dbReference>
<dbReference type="Gene3D" id="3.40.50.720">
    <property type="entry name" value="NAD(P)-binding Rossmann-like Domain"/>
    <property type="match status" value="1"/>
</dbReference>
<feature type="non-terminal residue" evidence="1">
    <location>
        <position position="85"/>
    </location>
</feature>
<accession>A0AAW7YYL2</accession>
<comment type="caution">
    <text evidence="1">The sequence shown here is derived from an EMBL/GenBank/DDBJ whole genome shotgun (WGS) entry which is preliminary data.</text>
</comment>
<proteinExistence type="predicted"/>
<keyword evidence="2" id="KW-1185">Reference proteome</keyword>
<dbReference type="EMBL" id="JAUOQO010000311">
    <property type="protein sequence ID" value="MDO6575177.1"/>
    <property type="molecule type" value="Genomic_DNA"/>
</dbReference>
<dbReference type="AlphaFoldDB" id="A0AAW7YYL2"/>
<sequence length="85" mass="9707">MCKILNSPWTGYKIAGSFGDEQIQNSAILGDFNEIEAYINENGQNIDHIWIALPLSDQLLVDQILHSLRNATQTIRYIPDMRGFR</sequence>
<protein>
    <submittedName>
        <fullName evidence="1">Uncharacterized protein</fullName>
    </submittedName>
</protein>
<name>A0AAW7YYL2_9STAP</name>
<reference evidence="1" key="1">
    <citation type="submission" date="2023-07" db="EMBL/GenBank/DDBJ databases">
        <title>Genome content predicts the carbon catabolic preferences of heterotrophic bacteria.</title>
        <authorList>
            <person name="Gralka M."/>
        </authorList>
    </citation>
    <scope>NUCLEOTIDE SEQUENCE</scope>
    <source>
        <strain evidence="1">E2R20</strain>
    </source>
</reference>
<evidence type="ECO:0000313" key="2">
    <source>
        <dbReference type="Proteomes" id="UP001170310"/>
    </source>
</evidence>
<organism evidence="1 2">
    <name type="scientific">Staphylococcus pasteuri_A</name>
    <dbReference type="NCBI Taxonomy" id="3062664"/>
    <lineage>
        <taxon>Bacteria</taxon>
        <taxon>Bacillati</taxon>
        <taxon>Bacillota</taxon>
        <taxon>Bacilli</taxon>
        <taxon>Bacillales</taxon>
        <taxon>Staphylococcaceae</taxon>
        <taxon>Staphylococcus</taxon>
    </lineage>
</organism>
<gene>
    <name evidence="1" type="ORF">Q4528_13760</name>
</gene>
<dbReference type="Pfam" id="PF13727">
    <property type="entry name" value="CoA_binding_3"/>
    <property type="match status" value="1"/>
</dbReference>
<dbReference type="Proteomes" id="UP001170310">
    <property type="component" value="Unassembled WGS sequence"/>
</dbReference>